<dbReference type="Pfam" id="PF05488">
    <property type="entry name" value="PAAR_motif"/>
    <property type="match status" value="1"/>
</dbReference>
<dbReference type="HOGENOM" id="CLU_989125_0_0_6"/>
<accession>N8ZKF9</accession>
<evidence type="ECO:0000313" key="3">
    <source>
        <dbReference type="Proteomes" id="UP000013117"/>
    </source>
</evidence>
<feature type="region of interest" description="Disordered" evidence="1">
    <location>
        <begin position="1"/>
        <end position="30"/>
    </location>
</feature>
<feature type="compositionally biased region" description="Polar residues" evidence="1">
    <location>
        <begin position="8"/>
        <end position="25"/>
    </location>
</feature>
<organism evidence="2 3">
    <name type="scientific">Acinetobacter gerneri DSM 14967 = CIP 107464 = MTCC 9824</name>
    <dbReference type="NCBI Taxonomy" id="1120926"/>
    <lineage>
        <taxon>Bacteria</taxon>
        <taxon>Pseudomonadati</taxon>
        <taxon>Pseudomonadota</taxon>
        <taxon>Gammaproteobacteria</taxon>
        <taxon>Moraxellales</taxon>
        <taxon>Moraxellaceae</taxon>
        <taxon>Acinetobacter</taxon>
    </lineage>
</organism>
<keyword evidence="3" id="KW-1185">Reference proteome</keyword>
<name>N8ZKF9_9GAMM</name>
<dbReference type="Gene3D" id="2.60.200.60">
    <property type="match status" value="1"/>
</dbReference>
<evidence type="ECO:0000256" key="1">
    <source>
        <dbReference type="SAM" id="MobiDB-lite"/>
    </source>
</evidence>
<dbReference type="EMBL" id="APPN01000059">
    <property type="protein sequence ID" value="ENV34234.1"/>
    <property type="molecule type" value="Genomic_DNA"/>
</dbReference>
<proteinExistence type="predicted"/>
<evidence type="ECO:0000313" key="2">
    <source>
        <dbReference type="EMBL" id="ENV34234.1"/>
    </source>
</evidence>
<dbReference type="PATRIC" id="fig|1120926.3.peg.1490"/>
<dbReference type="eggNOG" id="COG4104">
    <property type="taxonomic scope" value="Bacteria"/>
</dbReference>
<dbReference type="GeneID" id="84208928"/>
<dbReference type="CDD" id="cd14744">
    <property type="entry name" value="PAAR_CT_2"/>
    <property type="match status" value="1"/>
</dbReference>
<protein>
    <recommendedName>
        <fullName evidence="4">PAAR domain-containing protein</fullName>
    </recommendedName>
</protein>
<gene>
    <name evidence="2" type="ORF">F960_01552</name>
</gene>
<evidence type="ECO:0008006" key="4">
    <source>
        <dbReference type="Google" id="ProtNLM"/>
    </source>
</evidence>
<dbReference type="AlphaFoldDB" id="N8ZKF9"/>
<comment type="caution">
    <text evidence="2">The sequence shown here is derived from an EMBL/GenBank/DDBJ whole genome shotgun (WGS) entry which is preliminary data.</text>
</comment>
<dbReference type="Proteomes" id="UP000013117">
    <property type="component" value="Unassembled WGS sequence"/>
</dbReference>
<dbReference type="OrthoDB" id="6711285at2"/>
<reference evidence="2 3" key="1">
    <citation type="submission" date="2013-02" db="EMBL/GenBank/DDBJ databases">
        <title>The Genome Sequence of Acinetobacter gerneri CIP 107464.</title>
        <authorList>
            <consortium name="The Broad Institute Genome Sequencing Platform"/>
            <consortium name="The Broad Institute Genome Sequencing Center for Infectious Disease"/>
            <person name="Cerqueira G."/>
            <person name="Feldgarden M."/>
            <person name="Courvalin P."/>
            <person name="Perichon B."/>
            <person name="Grillot-Courvalin C."/>
            <person name="Clermont D."/>
            <person name="Rocha E."/>
            <person name="Yoon E.-J."/>
            <person name="Nemec A."/>
            <person name="Walker B."/>
            <person name="Young S.K."/>
            <person name="Zeng Q."/>
            <person name="Gargeya S."/>
            <person name="Fitzgerald M."/>
            <person name="Haas B."/>
            <person name="Abouelleil A."/>
            <person name="Alvarado L."/>
            <person name="Arachchi H.M."/>
            <person name="Berlin A.M."/>
            <person name="Chapman S.B."/>
            <person name="Dewar J."/>
            <person name="Goldberg J."/>
            <person name="Griggs A."/>
            <person name="Gujja S."/>
            <person name="Hansen M."/>
            <person name="Howarth C."/>
            <person name="Imamovic A."/>
            <person name="Larimer J."/>
            <person name="McCowan C."/>
            <person name="Murphy C."/>
            <person name="Neiman D."/>
            <person name="Pearson M."/>
            <person name="Priest M."/>
            <person name="Roberts A."/>
            <person name="Saif S."/>
            <person name="Shea T."/>
            <person name="Sisk P."/>
            <person name="Sykes S."/>
            <person name="Wortman J."/>
            <person name="Nusbaum C."/>
            <person name="Birren B."/>
        </authorList>
    </citation>
    <scope>NUCLEOTIDE SEQUENCE [LARGE SCALE GENOMIC DNA]</scope>
    <source>
        <strain evidence="2 3">CIP 107464</strain>
    </source>
</reference>
<dbReference type="InterPro" id="IPR008727">
    <property type="entry name" value="PAAR_motif"/>
</dbReference>
<dbReference type="RefSeq" id="WP_004860994.1">
    <property type="nucleotide sequence ID" value="NZ_ASYY01000130.1"/>
</dbReference>
<sequence length="259" mass="28145">MKAMGVDGSTTSHGGIVKATQSTTKTDGKPWLRESDGFACPKCKTWSTLIRNNTTVSVHGKKAAVVGDKFTCGATLEQAQSYTWVGSGSEAIAASSISGLQSTTSSQNTNSNLVGDKDKYEIYYIERNKTDYVTFKNFIFPYDEDKKSLFGVVTQAISGVCTFIVTYIVKGLDLFVTVSFIPPSLSADATIHPSATLKIYREENRQFEFISSETLKIGNGIWNTEKGVEPVGSCNIKLPKPNLSTLKVTQIQIPSATHL</sequence>